<reference evidence="10 11" key="1">
    <citation type="submission" date="2021-03" db="EMBL/GenBank/DDBJ databases">
        <title>Geobacter metallireducens gen. nov. sp. nov., a microorganism capable of coupling the complete oxidation of organic compounds to the reduction of iron and other metals.</title>
        <authorList>
            <person name="Li Y."/>
        </authorList>
    </citation>
    <scope>NUCLEOTIDE SEQUENCE [LARGE SCALE GENOMIC DNA]</scope>
    <source>
        <strain evidence="10 11">Jerry-YX</strain>
    </source>
</reference>
<feature type="domain" description="Polysaccharide chain length determinant N-terminal" evidence="8">
    <location>
        <begin position="29"/>
        <end position="125"/>
    </location>
</feature>
<evidence type="ECO:0000256" key="2">
    <source>
        <dbReference type="ARBA" id="ARBA00022475"/>
    </source>
</evidence>
<dbReference type="Pfam" id="PF13807">
    <property type="entry name" value="GNVR"/>
    <property type="match status" value="1"/>
</dbReference>
<name>A0ABX7Q0V3_9BACT</name>
<feature type="coiled-coil region" evidence="6">
    <location>
        <begin position="193"/>
        <end position="264"/>
    </location>
</feature>
<dbReference type="PANTHER" id="PTHR32309">
    <property type="entry name" value="TYROSINE-PROTEIN KINASE"/>
    <property type="match status" value="1"/>
</dbReference>
<feature type="transmembrane region" description="Helical" evidence="7">
    <location>
        <begin position="364"/>
        <end position="385"/>
    </location>
</feature>
<accession>A0ABX7Q0V3</accession>
<dbReference type="EMBL" id="CP071382">
    <property type="protein sequence ID" value="QSV44852.1"/>
    <property type="molecule type" value="Genomic_DNA"/>
</dbReference>
<dbReference type="InterPro" id="IPR003856">
    <property type="entry name" value="LPS_length_determ_N"/>
</dbReference>
<keyword evidence="6" id="KW-0175">Coiled coil</keyword>
<keyword evidence="4 7" id="KW-1133">Transmembrane helix</keyword>
<evidence type="ECO:0000256" key="7">
    <source>
        <dbReference type="SAM" id="Phobius"/>
    </source>
</evidence>
<keyword evidence="11" id="KW-1185">Reference proteome</keyword>
<evidence type="ECO:0000256" key="3">
    <source>
        <dbReference type="ARBA" id="ARBA00022692"/>
    </source>
</evidence>
<feature type="transmembrane region" description="Helical" evidence="7">
    <location>
        <begin position="42"/>
        <end position="64"/>
    </location>
</feature>
<evidence type="ECO:0000313" key="11">
    <source>
        <dbReference type="Proteomes" id="UP000663651"/>
    </source>
</evidence>
<gene>
    <name evidence="10" type="ORF">JZM60_11890</name>
</gene>
<evidence type="ECO:0000256" key="5">
    <source>
        <dbReference type="ARBA" id="ARBA00023136"/>
    </source>
</evidence>
<organism evidence="10 11">
    <name type="scientific">Geobacter benzoatilyticus</name>
    <dbReference type="NCBI Taxonomy" id="2815309"/>
    <lineage>
        <taxon>Bacteria</taxon>
        <taxon>Pseudomonadati</taxon>
        <taxon>Thermodesulfobacteriota</taxon>
        <taxon>Desulfuromonadia</taxon>
        <taxon>Geobacterales</taxon>
        <taxon>Geobacteraceae</taxon>
        <taxon>Geobacter</taxon>
    </lineage>
</organism>
<dbReference type="PANTHER" id="PTHR32309:SF13">
    <property type="entry name" value="FERRIC ENTEROBACTIN TRANSPORT PROTEIN FEPE"/>
    <property type="match status" value="1"/>
</dbReference>
<dbReference type="Pfam" id="PF02706">
    <property type="entry name" value="Wzz"/>
    <property type="match status" value="1"/>
</dbReference>
<keyword evidence="3 7" id="KW-0812">Transmembrane</keyword>
<dbReference type="Proteomes" id="UP000663651">
    <property type="component" value="Chromosome"/>
</dbReference>
<dbReference type="InterPro" id="IPR032807">
    <property type="entry name" value="GNVR"/>
</dbReference>
<keyword evidence="2" id="KW-1003">Cell membrane</keyword>
<protein>
    <submittedName>
        <fullName evidence="10">Lipopolysaccharide biosynthesis protein</fullName>
    </submittedName>
</protein>
<evidence type="ECO:0000313" key="10">
    <source>
        <dbReference type="EMBL" id="QSV44852.1"/>
    </source>
</evidence>
<proteinExistence type="predicted"/>
<keyword evidence="5 7" id="KW-0472">Membrane</keyword>
<dbReference type="InterPro" id="IPR050445">
    <property type="entry name" value="Bact_polysacc_biosynth/exp"/>
</dbReference>
<evidence type="ECO:0000259" key="9">
    <source>
        <dbReference type="Pfam" id="PF13807"/>
    </source>
</evidence>
<feature type="domain" description="Tyrosine-protein kinase G-rich" evidence="9">
    <location>
        <begin position="308"/>
        <end position="384"/>
    </location>
</feature>
<dbReference type="RefSeq" id="WP_207162666.1">
    <property type="nucleotide sequence ID" value="NZ_CP071382.1"/>
</dbReference>
<evidence type="ECO:0000259" key="8">
    <source>
        <dbReference type="Pfam" id="PF02706"/>
    </source>
</evidence>
<evidence type="ECO:0000256" key="1">
    <source>
        <dbReference type="ARBA" id="ARBA00004651"/>
    </source>
</evidence>
<sequence length="408" mass="45661">MAYNNVNNSETLPGCADNKNLIEKDNDYIDISAGLNIVAKSWRLILCTTVLLTILSIIVVFFVLPEKYRSTARILPPQQDMGFMGMMGALSGGLAGIAGDILGKGTTSDLYAGILKCEAIKDRIIDRFNLISVYEDNYRVDTYKKLDDNIDIQTGKKDGIVSITVEDVDPKRAAAIANAFIEELEKITIKMNVQGASKNKEFLEQRLLKAKVDLDAAEDALKVFQRRNKLLDVTEQTKASIEGIAQLRAQLASQEVQLATLRQSMTDNSHEVMSIKSSIENLRVQVAKMEGSREGGALPNLGTVPQLGQEYLRIMRQFKIQEAIFDALTKQYEMAKFSESKEISSIQVIQFATVPDKHSTPKRAFIVIVSTILAFISAIITAFVMNHWREMSENDRDKWKNLCAYFKK</sequence>
<evidence type="ECO:0000256" key="4">
    <source>
        <dbReference type="ARBA" id="ARBA00022989"/>
    </source>
</evidence>
<comment type="subcellular location">
    <subcellularLocation>
        <location evidence="1">Cell membrane</location>
        <topology evidence="1">Multi-pass membrane protein</topology>
    </subcellularLocation>
</comment>
<evidence type="ECO:0000256" key="6">
    <source>
        <dbReference type="SAM" id="Coils"/>
    </source>
</evidence>